<organism evidence="1 2">
    <name type="scientific">Paenibacillus planticolens</name>
    <dbReference type="NCBI Taxonomy" id="2654976"/>
    <lineage>
        <taxon>Bacteria</taxon>
        <taxon>Bacillati</taxon>
        <taxon>Bacillota</taxon>
        <taxon>Bacilli</taxon>
        <taxon>Bacillales</taxon>
        <taxon>Paenibacillaceae</taxon>
        <taxon>Paenibacillus</taxon>
    </lineage>
</organism>
<gene>
    <name evidence="1" type="ORF">GC097_15360</name>
</gene>
<name>A0ABX1ZRZ4_9BACL</name>
<dbReference type="RefSeq" id="WP_171684216.1">
    <property type="nucleotide sequence ID" value="NZ_WHNZ01000030.1"/>
</dbReference>
<sequence length="91" mass="10611">MNLFLPIHEWERVKSLLTVGTIVEGKIEVFYPQGTLIEIDRYKVIGVTVNIKNELDNEDIYIRDLIRATVSSYDEVNMWIVLEDAQLISRD</sequence>
<reference evidence="1 2" key="1">
    <citation type="submission" date="2019-10" db="EMBL/GenBank/DDBJ databases">
        <title>Description of Paenibacillus pedi sp. nov.</title>
        <authorList>
            <person name="Carlier A."/>
            <person name="Qi S."/>
        </authorList>
    </citation>
    <scope>NUCLEOTIDE SEQUENCE [LARGE SCALE GENOMIC DNA]</scope>
    <source>
        <strain evidence="1 2">LMG 31457</strain>
    </source>
</reference>
<evidence type="ECO:0008006" key="3">
    <source>
        <dbReference type="Google" id="ProtNLM"/>
    </source>
</evidence>
<evidence type="ECO:0000313" key="1">
    <source>
        <dbReference type="EMBL" id="NOV01395.1"/>
    </source>
</evidence>
<protein>
    <recommendedName>
        <fullName evidence="3">S1 motif domain-containing protein</fullName>
    </recommendedName>
</protein>
<proteinExistence type="predicted"/>
<accession>A0ABX1ZRZ4</accession>
<keyword evidence="2" id="KW-1185">Reference proteome</keyword>
<dbReference type="EMBL" id="WHNZ01000030">
    <property type="protein sequence ID" value="NOV01395.1"/>
    <property type="molecule type" value="Genomic_DNA"/>
</dbReference>
<evidence type="ECO:0000313" key="2">
    <source>
        <dbReference type="Proteomes" id="UP000618579"/>
    </source>
</evidence>
<dbReference type="Proteomes" id="UP000618579">
    <property type="component" value="Unassembled WGS sequence"/>
</dbReference>
<comment type="caution">
    <text evidence="1">The sequence shown here is derived from an EMBL/GenBank/DDBJ whole genome shotgun (WGS) entry which is preliminary data.</text>
</comment>